<organism evidence="2 3">
    <name type="scientific">Sphingomonas swuensis</name>
    <dbReference type="NCBI Taxonomy" id="977800"/>
    <lineage>
        <taxon>Bacteria</taxon>
        <taxon>Pseudomonadati</taxon>
        <taxon>Pseudomonadota</taxon>
        <taxon>Alphaproteobacteria</taxon>
        <taxon>Sphingomonadales</taxon>
        <taxon>Sphingomonadaceae</taxon>
        <taxon>Sphingomonas</taxon>
    </lineage>
</organism>
<comment type="caution">
    <text evidence="2">The sequence shown here is derived from an EMBL/GenBank/DDBJ whole genome shotgun (WGS) entry which is preliminary data.</text>
</comment>
<protein>
    <submittedName>
        <fullName evidence="2">Uncharacterized protein</fullName>
    </submittedName>
</protein>
<keyword evidence="1" id="KW-0175">Coiled coil</keyword>
<name>A0ABP7T0F9_9SPHN</name>
<dbReference type="RefSeq" id="WP_344707148.1">
    <property type="nucleotide sequence ID" value="NZ_BAABBQ010000001.1"/>
</dbReference>
<keyword evidence="3" id="KW-1185">Reference proteome</keyword>
<proteinExistence type="predicted"/>
<accession>A0ABP7T0F9</accession>
<feature type="coiled-coil region" evidence="1">
    <location>
        <begin position="251"/>
        <end position="292"/>
    </location>
</feature>
<dbReference type="Proteomes" id="UP001500235">
    <property type="component" value="Unassembled WGS sequence"/>
</dbReference>
<reference evidence="3" key="1">
    <citation type="journal article" date="2019" name="Int. J. Syst. Evol. Microbiol.">
        <title>The Global Catalogue of Microorganisms (GCM) 10K type strain sequencing project: providing services to taxonomists for standard genome sequencing and annotation.</title>
        <authorList>
            <consortium name="The Broad Institute Genomics Platform"/>
            <consortium name="The Broad Institute Genome Sequencing Center for Infectious Disease"/>
            <person name="Wu L."/>
            <person name="Ma J."/>
        </authorList>
    </citation>
    <scope>NUCLEOTIDE SEQUENCE [LARGE SCALE GENOMIC DNA]</scope>
    <source>
        <strain evidence="3">JCM 17563</strain>
    </source>
</reference>
<evidence type="ECO:0000313" key="3">
    <source>
        <dbReference type="Proteomes" id="UP001500235"/>
    </source>
</evidence>
<evidence type="ECO:0000313" key="2">
    <source>
        <dbReference type="EMBL" id="GAA4019225.1"/>
    </source>
</evidence>
<dbReference type="EMBL" id="BAABBQ010000001">
    <property type="protein sequence ID" value="GAA4019225.1"/>
    <property type="molecule type" value="Genomic_DNA"/>
</dbReference>
<evidence type="ECO:0000256" key="1">
    <source>
        <dbReference type="SAM" id="Coils"/>
    </source>
</evidence>
<sequence>MLTPLQIQVERGGELIDTIERLLRRLPDGRIGAEYMGLVYPLSGPAEINLETTWCYPSEAPICLEPPELPSARARKWHLEELSSRSYLLLNGSAEYLDRVVTALQSARIEIEHWGPSFREDAFGRLHDWFIRLPAAIEETFRKWEIDQILAGVSEADEPKLHLPLADQLTRTQRLLEALLRRQAEAERQLAEALANADAQGAANREFASQAKDRERHLQTEVAFLRASVSAALSPTTSSTSDADPHLPRLLEELESERDDALARWALADDELQRHQAELRELTARLEELKLAPQNAPALNRRTRQRSLEELETTLRVLLPDVRLLRGSAEFVITEVEDRRDLYSKLRALSHDPTSLRGKRVHTADGWLEVHFSTGRGRDGRMYFKRMTIDGAACWAILVSDKAAQTSDISWLGGQ</sequence>
<feature type="coiled-coil region" evidence="1">
    <location>
        <begin position="169"/>
        <end position="196"/>
    </location>
</feature>
<gene>
    <name evidence="2" type="ORF">GCM10022280_18730</name>
</gene>